<dbReference type="Pfam" id="PF10974">
    <property type="entry name" value="DUF2804"/>
    <property type="match status" value="1"/>
</dbReference>
<dbReference type="PANTHER" id="PTHR35868">
    <property type="entry name" value="DUF2804 DOMAIN-CONTAINING PROTEIN-RELATED"/>
    <property type="match status" value="1"/>
</dbReference>
<accession>A0A160TC67</accession>
<organism evidence="1">
    <name type="scientific">hydrothermal vent metagenome</name>
    <dbReference type="NCBI Taxonomy" id="652676"/>
    <lineage>
        <taxon>unclassified sequences</taxon>
        <taxon>metagenomes</taxon>
        <taxon>ecological metagenomes</taxon>
    </lineage>
</organism>
<evidence type="ECO:0008006" key="2">
    <source>
        <dbReference type="Google" id="ProtNLM"/>
    </source>
</evidence>
<gene>
    <name evidence="1" type="ORF">MGWOODY_Tha727</name>
</gene>
<sequence length="340" mass="38844">MTSRDQLVGDNGQPAYGIFPRGVGDINFMDFDLRNSMDRKIGQSAKRRRFNQFEFIGITSPSLIVGIAIVDLKLVSNAFVYLFNPETKAYKEYSFLQPLSRGTRFGTRPNKDTVTFVKGRNRVTIRATQRPGIRQVRVSLKDGTQIRASIDESTNYHPLALCTRTGYEGWTYTQKVCARVCHGSVVWAGNTYNLEKIGAMASVDWTGGFMRRETVWNWGSLSCRLADGRRLGFNLAAGVNETGFTENALWLDDQLIKINQVDFRFDRYQSDHAWGMHSDDGKIQLFFEPRGQRCEKINALIIKSNFTQHFGQFYGDIVLENEVIHLDGQWGFAEDHYAKW</sequence>
<dbReference type="PANTHER" id="PTHR35868:SF4">
    <property type="entry name" value="DUF2804 DOMAIN-CONTAINING PROTEIN"/>
    <property type="match status" value="1"/>
</dbReference>
<reference evidence="1" key="1">
    <citation type="submission" date="2015-10" db="EMBL/GenBank/DDBJ databases">
        <authorList>
            <person name="Gilbert D.G."/>
        </authorList>
    </citation>
    <scope>NUCLEOTIDE SEQUENCE</scope>
</reference>
<dbReference type="EMBL" id="CZQC01000036">
    <property type="protein sequence ID" value="CUS41168.1"/>
    <property type="molecule type" value="Genomic_DNA"/>
</dbReference>
<name>A0A160TC67_9ZZZZ</name>
<protein>
    <recommendedName>
        <fullName evidence="2">DUF2804 domain-containing protein</fullName>
    </recommendedName>
</protein>
<evidence type="ECO:0000313" key="1">
    <source>
        <dbReference type="EMBL" id="CUS41168.1"/>
    </source>
</evidence>
<proteinExistence type="predicted"/>
<dbReference type="AlphaFoldDB" id="A0A160TC67"/>
<dbReference type="InterPro" id="IPR021243">
    <property type="entry name" value="DUF2804"/>
</dbReference>